<evidence type="ECO:0000313" key="2">
    <source>
        <dbReference type="EMBL" id="MCW4589389.1"/>
    </source>
</evidence>
<accession>A0ABT3K1V8</accession>
<comment type="caution">
    <text evidence="2">The sequence shown here is derived from an EMBL/GenBank/DDBJ whole genome shotgun (WGS) entry which is preliminary data.</text>
</comment>
<protein>
    <submittedName>
        <fullName evidence="2">Uncharacterized protein</fullName>
    </submittedName>
</protein>
<organism evidence="2 3">
    <name type="scientific">Gluconacetobacter entanii</name>
    <dbReference type="NCBI Taxonomy" id="108528"/>
    <lineage>
        <taxon>Bacteria</taxon>
        <taxon>Pseudomonadati</taxon>
        <taxon>Pseudomonadota</taxon>
        <taxon>Alphaproteobacteria</taxon>
        <taxon>Acetobacterales</taxon>
        <taxon>Acetobacteraceae</taxon>
        <taxon>Gluconacetobacter</taxon>
    </lineage>
</organism>
<dbReference type="RefSeq" id="WP_193713819.1">
    <property type="nucleotide sequence ID" value="NZ_JABJWD010000004.1"/>
</dbReference>
<dbReference type="EMBL" id="JANGSQ010000076">
    <property type="protein sequence ID" value="MCW4589389.1"/>
    <property type="molecule type" value="Genomic_DNA"/>
</dbReference>
<gene>
    <name evidence="2" type="ORF">NO263_02150</name>
</gene>
<keyword evidence="1" id="KW-0472">Membrane</keyword>
<feature type="transmembrane region" description="Helical" evidence="1">
    <location>
        <begin position="111"/>
        <end position="133"/>
    </location>
</feature>
<dbReference type="Proteomes" id="UP001526337">
    <property type="component" value="Unassembled WGS sequence"/>
</dbReference>
<keyword evidence="3" id="KW-1185">Reference proteome</keyword>
<sequence length="202" mass="22425">MNWDFLRLNGRISPGEQAIVPVMFLLNLRCDSFFNIDLPDFCKPRCDRIGHLPFMQLSLRMVLPASQILAANAVGRKAVSLSVHIIGNTCQHGAGSAENAERIVQDTFDHIAAPVSVVVLVLYIVSDNIYLYLRDRFYIQSISDGAVAIISGSYDQIDHLFDFFNAIRNGCVPAATCDSFKMLDIYDMRGSGHVFMVICMAG</sequence>
<evidence type="ECO:0000256" key="1">
    <source>
        <dbReference type="SAM" id="Phobius"/>
    </source>
</evidence>
<keyword evidence="1" id="KW-1133">Transmembrane helix</keyword>
<keyword evidence="1" id="KW-0812">Transmembrane</keyword>
<reference evidence="2 3" key="1">
    <citation type="submission" date="2022-07" db="EMBL/GenBank/DDBJ databases">
        <title>Genome stability of Gluconacetobacter entanii AV429.</title>
        <authorList>
            <person name="Trcek J."/>
            <person name="Cepec E."/>
        </authorList>
    </citation>
    <scope>NUCLEOTIDE SEQUENCE [LARGE SCALE GENOMIC DNA]</scope>
    <source>
        <strain evidence="2 3">AV429_2022</strain>
    </source>
</reference>
<name>A0ABT3K1V8_9PROT</name>
<proteinExistence type="predicted"/>
<evidence type="ECO:0000313" key="3">
    <source>
        <dbReference type="Proteomes" id="UP001526337"/>
    </source>
</evidence>